<dbReference type="InterPro" id="IPR023323">
    <property type="entry name" value="Tex-like_dom_sf"/>
</dbReference>
<accession>A0ABD1EBG6</accession>
<dbReference type="PROSITE" id="PS50126">
    <property type="entry name" value="S1"/>
    <property type="match status" value="1"/>
</dbReference>
<protein>
    <recommendedName>
        <fullName evidence="2">S1 motif domain-containing protein</fullName>
    </recommendedName>
</protein>
<dbReference type="PANTHER" id="PTHR10724">
    <property type="entry name" value="30S RIBOSOMAL PROTEIN S1"/>
    <property type="match status" value="1"/>
</dbReference>
<dbReference type="Gene3D" id="1.10.10.650">
    <property type="entry name" value="RuvA domain 2-like"/>
    <property type="match status" value="1"/>
</dbReference>
<dbReference type="SUPFAM" id="SSF158832">
    <property type="entry name" value="Tex N-terminal region-like"/>
    <property type="match status" value="1"/>
</dbReference>
<dbReference type="Pfam" id="PF12836">
    <property type="entry name" value="HHH_3"/>
    <property type="match status" value="1"/>
</dbReference>
<proteinExistence type="predicted"/>
<sequence>MFIEDYLSSDDSNEPILRNVASKNFKSSLIINEAQWISDSESDENEEDSHKNFKTEIKTETCESVNLISSDEDSDSVPAPSLPEKVSKTVAGNKRKIKTIELLTSDEDDTDVPTSSSPKKKCNTLYSSKSRKTSKLSKGNVGSSEVDPALSPSNSLPTTIENDKIVPTWKDYELLSDQTQLNEDVVKNLIRLWEEGNTIPFIARYRKNLIGNLPPEVLQTTKQNYDNICSLKRRMSSIAKTITQQGKIDNKLLRQVCAARSNEELEYLYAPFKPESRRSLAERAKHYGLQQPALHLLNNTGTVNFEDYVNKKVKDLETSSKVQQGIVHILASEIATDTELLVFLRKLRVTIKFRLQSKKISSKTESSNTTLSKRNFKVNLETEQKKFEMYFDFNQSVDYVKSHQILAINRGESLKILKVKIEIPEQFSQQYQRFCKEKWANTAACDVQRQIIIYLAIDDAYTRLITPLTIREIRAELKQKAEKESCQVFSNNLKHLLLSQPLKGKAILGIDPGFKNGCKLALISPTGSLIAHNVIYPHTNGYNTQNRGECVIKDLLTQHKCNLIAIGNGTACRQTEVWISSLIQSKYFGNLDVQYTIVNEDGASIYSCSAEAKREFNNLDPNIISAVSLARRIQDPMAELVKVEPSHLGIGMYQLDLKKKHLEEALSEVVSECVSFVGVDLNTASQCLLRRVAGLSSNRATQIIDHRERNGPFKHRKELLQVFGIGERIFEQCAGFLRVTPINPFDKNFYNQKDTTLLDATVIHPESYPIVRSLLGEMNLKEKEIGSEQFINCFKALSIKYDTETLAKINKTDKETMDLIFDALKKPLSHDLRVDISRTPLFKSDVTSINDLQIGTIITGKVRNVTSFGAFIDLGVGINGLVHEKFMRGLTLHLGDVLEVRVQKIDLVKKHIHLQAIQKV</sequence>
<dbReference type="Pfam" id="PF22706">
    <property type="entry name" value="Tex_central_region"/>
    <property type="match status" value="1"/>
</dbReference>
<dbReference type="EMBL" id="JBDJPC010000009">
    <property type="protein sequence ID" value="KAL1491059.1"/>
    <property type="molecule type" value="Genomic_DNA"/>
</dbReference>
<dbReference type="AlphaFoldDB" id="A0ABD1EBG6"/>
<dbReference type="InterPro" id="IPR006641">
    <property type="entry name" value="YqgF/RNaseH-like_dom"/>
</dbReference>
<dbReference type="InterPro" id="IPR012337">
    <property type="entry name" value="RNaseH-like_sf"/>
</dbReference>
<evidence type="ECO:0000259" key="2">
    <source>
        <dbReference type="PROSITE" id="PS50126"/>
    </source>
</evidence>
<dbReference type="InterPro" id="IPR023319">
    <property type="entry name" value="Tex-like_HTH_dom_sf"/>
</dbReference>
<dbReference type="Pfam" id="PF00575">
    <property type="entry name" value="S1"/>
    <property type="match status" value="1"/>
</dbReference>
<dbReference type="InterPro" id="IPR050437">
    <property type="entry name" value="Ribos_protein_bS1-like"/>
</dbReference>
<dbReference type="InterPro" id="IPR032639">
    <property type="entry name" value="Tex_YqgF"/>
</dbReference>
<evidence type="ECO:0000313" key="4">
    <source>
        <dbReference type="Proteomes" id="UP001566132"/>
    </source>
</evidence>
<dbReference type="SUPFAM" id="SSF53098">
    <property type="entry name" value="Ribonuclease H-like"/>
    <property type="match status" value="1"/>
</dbReference>
<evidence type="ECO:0000256" key="1">
    <source>
        <dbReference type="SAM" id="MobiDB-lite"/>
    </source>
</evidence>
<name>A0ABD1EBG6_HYPHA</name>
<dbReference type="Pfam" id="PF16921">
    <property type="entry name" value="Tex_YqgF"/>
    <property type="match status" value="1"/>
</dbReference>
<feature type="domain" description="S1 motif" evidence="2">
    <location>
        <begin position="855"/>
        <end position="917"/>
    </location>
</feature>
<dbReference type="Gene3D" id="3.30.420.140">
    <property type="entry name" value="YqgF/RNase H-like domain"/>
    <property type="match status" value="1"/>
</dbReference>
<dbReference type="InterPro" id="IPR018974">
    <property type="entry name" value="Tex-like_N"/>
</dbReference>
<reference evidence="3 4" key="1">
    <citation type="submission" date="2024-05" db="EMBL/GenBank/DDBJ databases">
        <title>Genetic variation in Jamaican populations of the coffee berry borer (Hypothenemus hampei).</title>
        <authorList>
            <person name="Errbii M."/>
            <person name="Myrie A."/>
        </authorList>
    </citation>
    <scope>NUCLEOTIDE SEQUENCE [LARGE SCALE GENOMIC DNA]</scope>
    <source>
        <strain evidence="3">JA-Hopewell-2020-01-JO</strain>
        <tissue evidence="3">Whole body</tissue>
    </source>
</reference>
<gene>
    <name evidence="3" type="ORF">ABEB36_011712</name>
</gene>
<dbReference type="Gene3D" id="1.10.150.310">
    <property type="entry name" value="Tex RuvX-like domain-like"/>
    <property type="match status" value="1"/>
</dbReference>
<dbReference type="Pfam" id="PF17674">
    <property type="entry name" value="HHH_9"/>
    <property type="match status" value="1"/>
</dbReference>
<dbReference type="InterPro" id="IPR003029">
    <property type="entry name" value="S1_domain"/>
</dbReference>
<dbReference type="SUPFAM" id="SSF47781">
    <property type="entry name" value="RuvA domain 2-like"/>
    <property type="match status" value="2"/>
</dbReference>
<dbReference type="SMART" id="SM00316">
    <property type="entry name" value="S1"/>
    <property type="match status" value="1"/>
</dbReference>
<dbReference type="InterPro" id="IPR010994">
    <property type="entry name" value="RuvA_2-like"/>
</dbReference>
<dbReference type="SMART" id="SM00732">
    <property type="entry name" value="YqgFc"/>
    <property type="match status" value="1"/>
</dbReference>
<feature type="region of interest" description="Disordered" evidence="1">
    <location>
        <begin position="67"/>
        <end position="90"/>
    </location>
</feature>
<dbReference type="Proteomes" id="UP001566132">
    <property type="component" value="Unassembled WGS sequence"/>
</dbReference>
<dbReference type="Gene3D" id="2.40.50.140">
    <property type="entry name" value="Nucleic acid-binding proteins"/>
    <property type="match status" value="1"/>
</dbReference>
<dbReference type="Gene3D" id="1.10.3500.10">
    <property type="entry name" value="Tex N-terminal region-like"/>
    <property type="match status" value="1"/>
</dbReference>
<dbReference type="SUPFAM" id="SSF50249">
    <property type="entry name" value="Nucleic acid-binding proteins"/>
    <property type="match status" value="1"/>
</dbReference>
<dbReference type="InterPro" id="IPR041692">
    <property type="entry name" value="HHH_9"/>
</dbReference>
<comment type="caution">
    <text evidence="3">The sequence shown here is derived from an EMBL/GenBank/DDBJ whole genome shotgun (WGS) entry which is preliminary data.</text>
</comment>
<dbReference type="InterPro" id="IPR012340">
    <property type="entry name" value="NA-bd_OB-fold"/>
</dbReference>
<feature type="region of interest" description="Disordered" evidence="1">
    <location>
        <begin position="106"/>
        <end position="158"/>
    </location>
</feature>
<dbReference type="FunFam" id="3.30.420.140:FF:000001">
    <property type="entry name" value="RNA-binding transcriptional accessory protein"/>
    <property type="match status" value="1"/>
</dbReference>
<evidence type="ECO:0000313" key="3">
    <source>
        <dbReference type="EMBL" id="KAL1491059.1"/>
    </source>
</evidence>
<dbReference type="InterPro" id="IPR037027">
    <property type="entry name" value="YqgF/RNaseH-like_dom_sf"/>
</dbReference>
<dbReference type="FunFam" id="1.10.10.650:FF:000001">
    <property type="entry name" value="S1 RNA-binding domain 1"/>
    <property type="match status" value="1"/>
</dbReference>
<dbReference type="PANTHER" id="PTHR10724:SF10">
    <property type="entry name" value="S1 RNA-BINDING DOMAIN-CONTAINING PROTEIN 1"/>
    <property type="match status" value="1"/>
</dbReference>
<dbReference type="InterPro" id="IPR055179">
    <property type="entry name" value="Tex-like_central_region"/>
</dbReference>
<dbReference type="Pfam" id="PF09371">
    <property type="entry name" value="Tex_N"/>
    <property type="match status" value="1"/>
</dbReference>
<keyword evidence="4" id="KW-1185">Reference proteome</keyword>
<organism evidence="3 4">
    <name type="scientific">Hypothenemus hampei</name>
    <name type="common">Coffee berry borer</name>
    <dbReference type="NCBI Taxonomy" id="57062"/>
    <lineage>
        <taxon>Eukaryota</taxon>
        <taxon>Metazoa</taxon>
        <taxon>Ecdysozoa</taxon>
        <taxon>Arthropoda</taxon>
        <taxon>Hexapoda</taxon>
        <taxon>Insecta</taxon>
        <taxon>Pterygota</taxon>
        <taxon>Neoptera</taxon>
        <taxon>Endopterygota</taxon>
        <taxon>Coleoptera</taxon>
        <taxon>Polyphaga</taxon>
        <taxon>Cucujiformia</taxon>
        <taxon>Curculionidae</taxon>
        <taxon>Scolytinae</taxon>
        <taxon>Hypothenemus</taxon>
    </lineage>
</organism>